<comment type="caution">
    <text evidence="1">The sequence shown here is derived from an EMBL/GenBank/DDBJ whole genome shotgun (WGS) entry which is preliminary data.</text>
</comment>
<organism evidence="1 2">
    <name type="scientific">Kickxella alabastrina</name>
    <dbReference type="NCBI Taxonomy" id="61397"/>
    <lineage>
        <taxon>Eukaryota</taxon>
        <taxon>Fungi</taxon>
        <taxon>Fungi incertae sedis</taxon>
        <taxon>Zoopagomycota</taxon>
        <taxon>Kickxellomycotina</taxon>
        <taxon>Kickxellomycetes</taxon>
        <taxon>Kickxellales</taxon>
        <taxon>Kickxellaceae</taxon>
        <taxon>Kickxella</taxon>
    </lineage>
</organism>
<accession>A0ACC1ISN1</accession>
<evidence type="ECO:0000313" key="1">
    <source>
        <dbReference type="EMBL" id="KAJ1900002.1"/>
    </source>
</evidence>
<dbReference type="EMBL" id="JANBPG010000110">
    <property type="protein sequence ID" value="KAJ1900002.1"/>
    <property type="molecule type" value="Genomic_DNA"/>
</dbReference>
<proteinExistence type="predicted"/>
<protein>
    <submittedName>
        <fullName evidence="1">Uncharacterized protein</fullName>
    </submittedName>
</protein>
<dbReference type="Proteomes" id="UP001150581">
    <property type="component" value="Unassembled WGS sequence"/>
</dbReference>
<evidence type="ECO:0000313" key="2">
    <source>
        <dbReference type="Proteomes" id="UP001150581"/>
    </source>
</evidence>
<gene>
    <name evidence="1" type="ORF">LPJ66_001754</name>
</gene>
<sequence length="968" mass="106062">MSLGLHNVWLRARRGRQERMTTILEGRTAGGQLLSALEAKDEAEKACSKDLAKAMRQRAREVGWMIGIRSRPKLTYLSPLANELRSTLLDEGDLIDDAVQAAEQAGILGPGELSVDFEDIQEIVALRQTFRHLLRVRLEHPDAATRKRITDLMGRINNAKKNLRIPVLEPMGNGPSFFFPASKFSFDVLSAREQAPAGDDDYAFSSSSDDSSDDENDEDEAAFQRVGSSGSHRGNFSMFGRKSHVMHTTLVHKYIETLHSHWPNGAPHLMHLLVPLPQSGSALFETLNSVFKVGRSKLRKANMHYLFGVAAAQVGCLPLVYMSEARVLKASHSDDGDTHEAVLSKGISAASPHIQLLARYSRMLEIRPWDLKGSDIRLLVDEYVEIHRAQTSVGQKRPRGDSTAAQLSSPHLGPNRSISTTAVGSAGDFARRSIEEAAVRDLLHVTVLVAVAHGLGTLGNSCGLVPDLDMSAGSYFTQVDKMMTIEPASGLSCMPSTVASDAHCGGEIQAKARLSAVFVENVEQNTTDLIARLSKPAYAPRSSVAPPAAAAIHSSSQPQIPLLPQPPASMLRSFSGGDSRVNGYYHTLTHVIDPMDSPAPQFAAYCTMRARKLAKYELPTGNAQRSPLSTTVSPSNFPKINQPLPGLSTLSLGLPVLPVSTPVSSAPKSVHLSQREDLRWDVINDYLRQQLSVSNDYLGMEVITARGLTTRRVFDLPLDGPPSEHQLVFMYKSDCDQLNLASNKIKWKGQPDPEAAGQDHTMDLKPKSYHVASMLSLSSSNGPNSQAQFQHANTNRAVDMRQFHDAIWHFTLSLFHIFEEYYFYTKFKDETTPECTQDGDINHDGAIPVPYRSCGNSSVCTPKHSPEIELGTSGSSLGLDKFLTPTPNSNSSPQYQKWLTEELKAHIRNAVRNSSSISGLSAQPPVATGLNFCVEEMIHINLIISLAKRQAEIIHGVRAIREFEGNLP</sequence>
<keyword evidence="2" id="KW-1185">Reference proteome</keyword>
<reference evidence="1" key="1">
    <citation type="submission" date="2022-07" db="EMBL/GenBank/DDBJ databases">
        <title>Phylogenomic reconstructions and comparative analyses of Kickxellomycotina fungi.</title>
        <authorList>
            <person name="Reynolds N.K."/>
            <person name="Stajich J.E."/>
            <person name="Barry K."/>
            <person name="Grigoriev I.V."/>
            <person name="Crous P."/>
            <person name="Smith M.E."/>
        </authorList>
    </citation>
    <scope>NUCLEOTIDE SEQUENCE</scope>
    <source>
        <strain evidence="1">Benny 63K</strain>
    </source>
</reference>
<name>A0ACC1ISN1_9FUNG</name>